<evidence type="ECO:0000256" key="2">
    <source>
        <dbReference type="ARBA" id="ARBA00022723"/>
    </source>
</evidence>
<dbReference type="InterPro" id="IPR006076">
    <property type="entry name" value="FAD-dep_OxRdtase"/>
</dbReference>
<dbReference type="Gene3D" id="3.50.50.60">
    <property type="entry name" value="FAD/NAD(P)-binding domain"/>
    <property type="match status" value="1"/>
</dbReference>
<dbReference type="InterPro" id="IPR036922">
    <property type="entry name" value="Rieske_2Fe-2S_sf"/>
</dbReference>
<evidence type="ECO:0000256" key="1">
    <source>
        <dbReference type="ARBA" id="ARBA00022714"/>
    </source>
</evidence>
<evidence type="ECO:0000256" key="5">
    <source>
        <dbReference type="ARBA" id="ARBA00023157"/>
    </source>
</evidence>
<dbReference type="InterPro" id="IPR036188">
    <property type="entry name" value="FAD/NAD-bd_sf"/>
</dbReference>
<gene>
    <name evidence="7" type="primary">petC</name>
    <name evidence="7" type="ORF">CLORY_41410</name>
</gene>
<dbReference type="GO" id="GO:0016020">
    <property type="term" value="C:membrane"/>
    <property type="evidence" value="ECO:0007669"/>
    <property type="project" value="InterPro"/>
</dbReference>
<dbReference type="InterPro" id="IPR005805">
    <property type="entry name" value="Rieske_Fe-S_prot_C"/>
</dbReference>
<evidence type="ECO:0000256" key="4">
    <source>
        <dbReference type="ARBA" id="ARBA00023014"/>
    </source>
</evidence>
<keyword evidence="2" id="KW-0479">Metal-binding</keyword>
<dbReference type="PANTHER" id="PTHR13847:SF274">
    <property type="entry name" value="RIESKE 2FE-2S IRON-SULFUR PROTEIN YHFW-RELATED"/>
    <property type="match status" value="1"/>
</dbReference>
<dbReference type="PRINTS" id="PR00162">
    <property type="entry name" value="RIESKE"/>
</dbReference>
<evidence type="ECO:0000313" key="7">
    <source>
        <dbReference type="EMBL" id="OPJ57364.1"/>
    </source>
</evidence>
<comment type="caution">
    <text evidence="7">The sequence shown here is derived from an EMBL/GenBank/DDBJ whole genome shotgun (WGS) entry which is preliminary data.</text>
</comment>
<evidence type="ECO:0000259" key="6">
    <source>
        <dbReference type="PROSITE" id="PS51296"/>
    </source>
</evidence>
<organism evidence="7 8">
    <name type="scientific">Clostridium oryzae</name>
    <dbReference type="NCBI Taxonomy" id="1450648"/>
    <lineage>
        <taxon>Bacteria</taxon>
        <taxon>Bacillati</taxon>
        <taxon>Bacillota</taxon>
        <taxon>Clostridia</taxon>
        <taxon>Eubacteriales</taxon>
        <taxon>Clostridiaceae</taxon>
        <taxon>Clostridium</taxon>
    </lineage>
</organism>
<dbReference type="SUPFAM" id="SSF51905">
    <property type="entry name" value="FAD/NAD(P)-binding domain"/>
    <property type="match status" value="1"/>
</dbReference>
<evidence type="ECO:0000256" key="3">
    <source>
        <dbReference type="ARBA" id="ARBA00023004"/>
    </source>
</evidence>
<dbReference type="Proteomes" id="UP000190080">
    <property type="component" value="Unassembled WGS sequence"/>
</dbReference>
<feature type="domain" description="Rieske" evidence="6">
    <location>
        <begin position="423"/>
        <end position="513"/>
    </location>
</feature>
<dbReference type="FunFam" id="2.102.10.10:FF:000014">
    <property type="entry name" value="Oxidoreductase, FAD dependent"/>
    <property type="match status" value="1"/>
</dbReference>
<accession>A0A1V4IBY1</accession>
<dbReference type="InterPro" id="IPR017941">
    <property type="entry name" value="Rieske_2Fe-2S"/>
</dbReference>
<dbReference type="GO" id="GO:0051537">
    <property type="term" value="F:2 iron, 2 sulfur cluster binding"/>
    <property type="evidence" value="ECO:0007669"/>
    <property type="project" value="UniProtKB-KW"/>
</dbReference>
<dbReference type="Gene3D" id="2.102.10.10">
    <property type="entry name" value="Rieske [2Fe-2S] iron-sulphur domain"/>
    <property type="match status" value="1"/>
</dbReference>
<dbReference type="Pfam" id="PF01266">
    <property type="entry name" value="DAO"/>
    <property type="match status" value="1"/>
</dbReference>
<dbReference type="OrthoDB" id="9767869at2"/>
<dbReference type="STRING" id="1450648.CLORY_41410"/>
<keyword evidence="1" id="KW-0001">2Fe-2S</keyword>
<name>A0A1V4IBY1_9CLOT</name>
<dbReference type="Gene3D" id="3.30.9.10">
    <property type="entry name" value="D-Amino Acid Oxidase, subunit A, domain 2"/>
    <property type="match status" value="1"/>
</dbReference>
<dbReference type="GO" id="GO:0004497">
    <property type="term" value="F:monooxygenase activity"/>
    <property type="evidence" value="ECO:0007669"/>
    <property type="project" value="UniProtKB-ARBA"/>
</dbReference>
<keyword evidence="3" id="KW-0408">Iron</keyword>
<proteinExistence type="predicted"/>
<dbReference type="GO" id="GO:0046872">
    <property type="term" value="F:metal ion binding"/>
    <property type="evidence" value="ECO:0007669"/>
    <property type="project" value="UniProtKB-KW"/>
</dbReference>
<protein>
    <submittedName>
        <fullName evidence="7">Cytochrome b6-f complex iron-sulfur subunit</fullName>
        <ecNumber evidence="7">1.10.9.1</ecNumber>
    </submittedName>
</protein>
<evidence type="ECO:0000313" key="8">
    <source>
        <dbReference type="Proteomes" id="UP000190080"/>
    </source>
</evidence>
<dbReference type="GO" id="GO:0005737">
    <property type="term" value="C:cytoplasm"/>
    <property type="evidence" value="ECO:0007669"/>
    <property type="project" value="TreeGrafter"/>
</dbReference>
<dbReference type="EC" id="1.10.9.1" evidence="7"/>
<keyword evidence="4" id="KW-0411">Iron-sulfur</keyword>
<reference evidence="7 8" key="1">
    <citation type="submission" date="2017-03" db="EMBL/GenBank/DDBJ databases">
        <title>Genome sequence of Clostridium oryzae DSM 28571.</title>
        <authorList>
            <person name="Poehlein A."/>
            <person name="Daniel R."/>
        </authorList>
    </citation>
    <scope>NUCLEOTIDE SEQUENCE [LARGE SCALE GENOMIC DNA]</scope>
    <source>
        <strain evidence="7 8">DSM 28571</strain>
    </source>
</reference>
<dbReference type="EMBL" id="MZGV01000087">
    <property type="protein sequence ID" value="OPJ57364.1"/>
    <property type="molecule type" value="Genomic_DNA"/>
</dbReference>
<dbReference type="PROSITE" id="PS51296">
    <property type="entry name" value="RIESKE"/>
    <property type="match status" value="1"/>
</dbReference>
<dbReference type="Pfam" id="PF00355">
    <property type="entry name" value="Rieske"/>
    <property type="match status" value="1"/>
</dbReference>
<keyword evidence="7" id="KW-0560">Oxidoreductase</keyword>
<dbReference type="AlphaFoldDB" id="A0A1V4IBY1"/>
<keyword evidence="8" id="KW-1185">Reference proteome</keyword>
<sequence length="513" mass="57692">MIKTPIYPKTCWFENMHVDEYPSLNEDMETEVAIIGGGITGITCLYLLNQLGITCSLFEGNKLFRGTTSHTTAKVTFQHNLFFDNFSKSIGKYNTELYAVSNLKALDFIKETIGKRNISCDFIEETSYVYTCSDKYMKKIEDEVSTAVELGFPALYFDTIPLPIDIKSAVGFKKQYRFHPIKYMLGIINSLRGPNKNIYENSRAVDVIDNKNASKKLSVIFSNCKKVSCNYVISATHFPFVDGSSVFFSRLHASGSYVVVGKTTNDFPGGIYIDAEHPRRSVRPAEINGEDVLLFSGESHISGRDDNTSVHYNNLQDFGNSLYSISEFSHNWYTHDIVTLDKVPYVGKMNAKRQNIFVATGYNKWGMTNSTNAAILITDIIMNKKNPYEELYSPSRFTSSTGIVNFFKQNITVAEQFLKGKTESADKINSIPVDSSIKTEVNGNKVGIYKDELGVLHIINTTCTHMGCELNWNDAEKSWDCPCHGSRFSIDGEILECPSLKPLQKYDTSSLNN</sequence>
<dbReference type="PANTHER" id="PTHR13847">
    <property type="entry name" value="SARCOSINE DEHYDROGENASE-RELATED"/>
    <property type="match status" value="1"/>
</dbReference>
<dbReference type="RefSeq" id="WP_079428092.1">
    <property type="nucleotide sequence ID" value="NZ_MZGV01000087.1"/>
</dbReference>
<keyword evidence="5" id="KW-1015">Disulfide bond</keyword>
<dbReference type="GO" id="GO:0016705">
    <property type="term" value="F:oxidoreductase activity, acting on paired donors, with incorporation or reduction of molecular oxygen"/>
    <property type="evidence" value="ECO:0007669"/>
    <property type="project" value="UniProtKB-ARBA"/>
</dbReference>
<dbReference type="SUPFAM" id="SSF50022">
    <property type="entry name" value="ISP domain"/>
    <property type="match status" value="1"/>
</dbReference>